<dbReference type="InterPro" id="IPR013767">
    <property type="entry name" value="PAS_fold"/>
</dbReference>
<dbReference type="InterPro" id="IPR036097">
    <property type="entry name" value="HisK_dim/P_sf"/>
</dbReference>
<protein>
    <recommendedName>
        <fullName evidence="3">histidine kinase</fullName>
        <ecNumber evidence="3">2.7.13.3</ecNumber>
    </recommendedName>
</protein>
<dbReference type="InterPro" id="IPR003661">
    <property type="entry name" value="HisK_dim/P_dom"/>
</dbReference>
<feature type="modified residue" description="4-aspartylphosphate" evidence="7">
    <location>
        <position position="69"/>
    </location>
</feature>
<dbReference type="InterPro" id="IPR000700">
    <property type="entry name" value="PAS-assoc_C"/>
</dbReference>
<evidence type="ECO:0000256" key="3">
    <source>
        <dbReference type="ARBA" id="ARBA00012438"/>
    </source>
</evidence>
<dbReference type="InterPro" id="IPR000014">
    <property type="entry name" value="PAS"/>
</dbReference>
<dbReference type="CDD" id="cd00130">
    <property type="entry name" value="PAS"/>
    <property type="match status" value="3"/>
</dbReference>
<dbReference type="PRINTS" id="PR00344">
    <property type="entry name" value="BCTRLSENSOR"/>
</dbReference>
<dbReference type="SUPFAM" id="SSF55785">
    <property type="entry name" value="PYP-like sensor domain (PAS domain)"/>
    <property type="match status" value="3"/>
</dbReference>
<dbReference type="InterPro" id="IPR001789">
    <property type="entry name" value="Sig_transdc_resp-reg_receiver"/>
</dbReference>
<dbReference type="InterPro" id="IPR003594">
    <property type="entry name" value="HATPase_dom"/>
</dbReference>
<feature type="domain" description="Response regulatory" evidence="10">
    <location>
        <begin position="822"/>
        <end position="938"/>
    </location>
</feature>
<dbReference type="Pfam" id="PF02518">
    <property type="entry name" value="HATPase_c"/>
    <property type="match status" value="1"/>
</dbReference>
<dbReference type="Gene3D" id="3.30.565.10">
    <property type="entry name" value="Histidine kinase-like ATPase, C-terminal domain"/>
    <property type="match status" value="1"/>
</dbReference>
<dbReference type="Pfam" id="PF00072">
    <property type="entry name" value="Response_reg"/>
    <property type="match status" value="2"/>
</dbReference>
<dbReference type="InterPro" id="IPR004358">
    <property type="entry name" value="Sig_transdc_His_kin-like_C"/>
</dbReference>
<dbReference type="GO" id="GO:0000155">
    <property type="term" value="F:phosphorelay sensor kinase activity"/>
    <property type="evidence" value="ECO:0007669"/>
    <property type="project" value="InterPro"/>
</dbReference>
<dbReference type="FunFam" id="3.30.565.10:FF:000006">
    <property type="entry name" value="Sensor histidine kinase WalK"/>
    <property type="match status" value="1"/>
</dbReference>
<evidence type="ECO:0000256" key="1">
    <source>
        <dbReference type="ARBA" id="ARBA00000085"/>
    </source>
</evidence>
<comment type="catalytic activity">
    <reaction evidence="1">
        <text>ATP + protein L-histidine = ADP + protein N-phospho-L-histidine.</text>
        <dbReference type="EC" id="2.7.13.3"/>
    </reaction>
</comment>
<dbReference type="PANTHER" id="PTHR43547:SF2">
    <property type="entry name" value="HYBRID SIGNAL TRANSDUCTION HISTIDINE KINASE C"/>
    <property type="match status" value="1"/>
</dbReference>
<reference evidence="14" key="1">
    <citation type="submission" date="2018-09" db="EMBL/GenBank/DDBJ databases">
        <authorList>
            <person name="Zhu H."/>
        </authorList>
    </citation>
    <scope>NUCLEOTIDE SEQUENCE [LARGE SCALE GENOMIC DNA]</scope>
    <source>
        <strain evidence="14">K1R23-30</strain>
    </source>
</reference>
<dbReference type="InterPro" id="IPR011006">
    <property type="entry name" value="CheY-like_superfamily"/>
</dbReference>
<name>A0A3A3FLU5_9BURK</name>
<evidence type="ECO:0000256" key="8">
    <source>
        <dbReference type="SAM" id="Coils"/>
    </source>
</evidence>
<dbReference type="CDD" id="cd17580">
    <property type="entry name" value="REC_2_DhkD-like"/>
    <property type="match status" value="1"/>
</dbReference>
<comment type="caution">
    <text evidence="13">The sequence shown here is derived from an EMBL/GenBank/DDBJ whole genome shotgun (WGS) entry which is preliminary data.</text>
</comment>
<dbReference type="Pfam" id="PF08448">
    <property type="entry name" value="PAS_4"/>
    <property type="match status" value="1"/>
</dbReference>
<dbReference type="Proteomes" id="UP000265955">
    <property type="component" value="Unassembled WGS sequence"/>
</dbReference>
<dbReference type="SUPFAM" id="SSF55874">
    <property type="entry name" value="ATPase domain of HSP90 chaperone/DNA topoisomerase II/histidine kinase"/>
    <property type="match status" value="1"/>
</dbReference>
<feature type="domain" description="PAS" evidence="11">
    <location>
        <begin position="162"/>
        <end position="218"/>
    </location>
</feature>
<comment type="subcellular location">
    <subcellularLocation>
        <location evidence="2">Cell inner membrane</location>
        <topology evidence="2">Multi-pass membrane protein</topology>
    </subcellularLocation>
</comment>
<dbReference type="Pfam" id="PF00512">
    <property type="entry name" value="HisKA"/>
    <property type="match status" value="1"/>
</dbReference>
<evidence type="ECO:0000259" key="9">
    <source>
        <dbReference type="PROSITE" id="PS50109"/>
    </source>
</evidence>
<dbReference type="PROSITE" id="PS50109">
    <property type="entry name" value="HIS_KIN"/>
    <property type="match status" value="1"/>
</dbReference>
<dbReference type="Gene3D" id="3.30.450.20">
    <property type="entry name" value="PAS domain"/>
    <property type="match status" value="3"/>
</dbReference>
<dbReference type="AlphaFoldDB" id="A0A3A3FLU5"/>
<dbReference type="GO" id="GO:0005886">
    <property type="term" value="C:plasma membrane"/>
    <property type="evidence" value="ECO:0007669"/>
    <property type="project" value="UniProtKB-SubCell"/>
</dbReference>
<dbReference type="EMBL" id="QYUO01000002">
    <property type="protein sequence ID" value="RJF96154.1"/>
    <property type="molecule type" value="Genomic_DNA"/>
</dbReference>
<keyword evidence="14" id="KW-1185">Reference proteome</keyword>
<sequence>MCPEKERRARHAVNNPVPVNILLVDDQPANLLALETVLEKLDETLISVTSGEEALRKVLGTDFAAILLDVRMPTMSGFETARLIRTHPRSSRTPIIFLTAAPDDPNFPVDEAYALGAVDYLTKPIVPAVLQAKVSFFVDLYRKTADLARIERERHMAALNEKDARIRLLLGNIKDYAFVVTDVDGRISEWEGGAEEITGWRAVDAIGQSAAILYLPEDCLSGRPEIEMAEAKDNGRSEDKRWHARKDGSRFYADGVTIALNDAQGQLRGFTKIFRDATAAKQAADDLRMSEERLRQSRERVKLATEAAGLGVWLWDAPTGLITWENDRLNQALGIPPLEASTIAAEFARRFLHSEDAPAFLQALEDMTYSGAVFHLQARVSGPAKEPRWLEFSGLRQRTSAGDMQVLGMAADITARKQVEQREREAAAEAFAAAEANAKFRTFFDQGSYFAGVMALDGTIIEANRLCLEACGFTREEVVGKKFWDCGWWNRSPELMDMVRSGYMEAVAGNTFKRETVYFVADGSQRFIELILAPVTDSMGRVLYVAPTGTDVTDRKRAADDLRRLAADLAEADRRKTEFLATLAHELRNPLAPLQNGLEIMRLAADNPEVVGRTRDMMERQLAHMVHLVDDLLDVARITRGKVHLKKEKVELKNVVASAIETSMPQIQACGHQLVTQLEEASLLLDADPTRLSQIISNLLNNAAKYTSRGGRIILSACRENNEIAITVTDNGVGIPPEMLPTVFEMFTQVSQNLNQAQGGLGIGLTLVRRLTELHGGTITAASAGSGKGSSFTVRLPFAQAREERPAPTNKPVVPIGNSGRRVLVVDDNSDVAESLSALLQVGGYTTRVANDAMQTFEMAREFMPEVVFLDIGMPGMNGYEVARALRKTPGMEHVVLVALSGWGNENDRSRSRAAGFDEHLTKPAGLAAVNRLLSKLSWSHDSASTG</sequence>
<dbReference type="PROSITE" id="PS50112">
    <property type="entry name" value="PAS"/>
    <property type="match status" value="1"/>
</dbReference>
<dbReference type="PANTHER" id="PTHR43547">
    <property type="entry name" value="TWO-COMPONENT HISTIDINE KINASE"/>
    <property type="match status" value="1"/>
</dbReference>
<accession>A0A3A3FLU5</accession>
<evidence type="ECO:0000259" key="10">
    <source>
        <dbReference type="PROSITE" id="PS50110"/>
    </source>
</evidence>
<dbReference type="SUPFAM" id="SSF47384">
    <property type="entry name" value="Homodimeric domain of signal transducing histidine kinase"/>
    <property type="match status" value="1"/>
</dbReference>
<evidence type="ECO:0000313" key="14">
    <source>
        <dbReference type="Proteomes" id="UP000265955"/>
    </source>
</evidence>
<dbReference type="Gene3D" id="3.40.50.2300">
    <property type="match status" value="2"/>
</dbReference>
<dbReference type="InterPro" id="IPR013656">
    <property type="entry name" value="PAS_4"/>
</dbReference>
<evidence type="ECO:0000256" key="7">
    <source>
        <dbReference type="PROSITE-ProRule" id="PRU00169"/>
    </source>
</evidence>
<dbReference type="InterPro" id="IPR005467">
    <property type="entry name" value="His_kinase_dom"/>
</dbReference>
<evidence type="ECO:0000256" key="4">
    <source>
        <dbReference type="ARBA" id="ARBA00022553"/>
    </source>
</evidence>
<keyword evidence="5" id="KW-0808">Transferase</keyword>
<dbReference type="Gene3D" id="1.10.287.130">
    <property type="match status" value="1"/>
</dbReference>
<gene>
    <name evidence="13" type="ORF">D3871_22775</name>
</gene>
<keyword evidence="8" id="KW-0175">Coiled coil</keyword>
<dbReference type="PROSITE" id="PS50113">
    <property type="entry name" value="PAC"/>
    <property type="match status" value="3"/>
</dbReference>
<dbReference type="InterPro" id="IPR001610">
    <property type="entry name" value="PAC"/>
</dbReference>
<dbReference type="SMART" id="SM00388">
    <property type="entry name" value="HisKA"/>
    <property type="match status" value="1"/>
</dbReference>
<dbReference type="EC" id="2.7.13.3" evidence="3"/>
<feature type="domain" description="Response regulatory" evidence="10">
    <location>
        <begin position="20"/>
        <end position="138"/>
    </location>
</feature>
<dbReference type="Pfam" id="PF00989">
    <property type="entry name" value="PAS"/>
    <property type="match status" value="1"/>
</dbReference>
<proteinExistence type="predicted"/>
<dbReference type="PROSITE" id="PS50110">
    <property type="entry name" value="RESPONSE_REGULATORY"/>
    <property type="match status" value="2"/>
</dbReference>
<feature type="coiled-coil region" evidence="8">
    <location>
        <begin position="280"/>
        <end position="307"/>
    </location>
</feature>
<dbReference type="InterPro" id="IPR036890">
    <property type="entry name" value="HATPase_C_sf"/>
</dbReference>
<dbReference type="InterPro" id="IPR035965">
    <property type="entry name" value="PAS-like_dom_sf"/>
</dbReference>
<dbReference type="SMART" id="SM00387">
    <property type="entry name" value="HATPase_c"/>
    <property type="match status" value="1"/>
</dbReference>
<dbReference type="GO" id="GO:0006355">
    <property type="term" value="P:regulation of DNA-templated transcription"/>
    <property type="evidence" value="ECO:0007669"/>
    <property type="project" value="InterPro"/>
</dbReference>
<dbReference type="SUPFAM" id="SSF52172">
    <property type="entry name" value="CheY-like"/>
    <property type="match status" value="2"/>
</dbReference>
<feature type="modified residue" description="4-aspartylphosphate" evidence="7">
    <location>
        <position position="871"/>
    </location>
</feature>
<keyword evidence="4 7" id="KW-0597">Phosphoprotein</keyword>
<feature type="domain" description="Histidine kinase" evidence="9">
    <location>
        <begin position="582"/>
        <end position="800"/>
    </location>
</feature>
<keyword evidence="6" id="KW-0418">Kinase</keyword>
<evidence type="ECO:0000259" key="11">
    <source>
        <dbReference type="PROSITE" id="PS50112"/>
    </source>
</evidence>
<dbReference type="CDD" id="cd00082">
    <property type="entry name" value="HisKA"/>
    <property type="match status" value="1"/>
</dbReference>
<evidence type="ECO:0000259" key="12">
    <source>
        <dbReference type="PROSITE" id="PS50113"/>
    </source>
</evidence>
<feature type="domain" description="PAC" evidence="12">
    <location>
        <begin position="512"/>
        <end position="564"/>
    </location>
</feature>
<dbReference type="NCBIfam" id="TIGR00229">
    <property type="entry name" value="sensory_box"/>
    <property type="match status" value="2"/>
</dbReference>
<evidence type="ECO:0000256" key="5">
    <source>
        <dbReference type="ARBA" id="ARBA00022679"/>
    </source>
</evidence>
<dbReference type="SMART" id="SM00448">
    <property type="entry name" value="REC"/>
    <property type="match status" value="2"/>
</dbReference>
<evidence type="ECO:0000313" key="13">
    <source>
        <dbReference type="EMBL" id="RJF96154.1"/>
    </source>
</evidence>
<feature type="domain" description="PAC" evidence="12">
    <location>
        <begin position="374"/>
        <end position="425"/>
    </location>
</feature>
<feature type="domain" description="PAC" evidence="12">
    <location>
        <begin position="236"/>
        <end position="289"/>
    </location>
</feature>
<evidence type="ECO:0000256" key="2">
    <source>
        <dbReference type="ARBA" id="ARBA00004429"/>
    </source>
</evidence>
<dbReference type="SMART" id="SM00086">
    <property type="entry name" value="PAC"/>
    <property type="match status" value="3"/>
</dbReference>
<organism evidence="13 14">
    <name type="scientific">Noviherbaspirillum saxi</name>
    <dbReference type="NCBI Taxonomy" id="2320863"/>
    <lineage>
        <taxon>Bacteria</taxon>
        <taxon>Pseudomonadati</taxon>
        <taxon>Pseudomonadota</taxon>
        <taxon>Betaproteobacteria</taxon>
        <taxon>Burkholderiales</taxon>
        <taxon>Oxalobacteraceae</taxon>
        <taxon>Noviherbaspirillum</taxon>
    </lineage>
</organism>
<evidence type="ECO:0000256" key="6">
    <source>
        <dbReference type="ARBA" id="ARBA00022777"/>
    </source>
</evidence>
<dbReference type="SMART" id="SM00091">
    <property type="entry name" value="PAS"/>
    <property type="match status" value="3"/>
</dbReference>